<evidence type="ECO:0000313" key="2">
    <source>
        <dbReference type="EMBL" id="MBB5189722.1"/>
    </source>
</evidence>
<comment type="caution">
    <text evidence="2">The sequence shown here is derived from an EMBL/GenBank/DDBJ whole genome shotgun (WGS) entry which is preliminary data.</text>
</comment>
<dbReference type="RefSeq" id="WP_184097058.1">
    <property type="nucleotide sequence ID" value="NZ_JACHHN010000001.1"/>
</dbReference>
<keyword evidence="1" id="KW-1133">Transmembrane helix</keyword>
<proteinExistence type="predicted"/>
<keyword evidence="1" id="KW-0472">Membrane</keyword>
<keyword evidence="3" id="KW-1185">Reference proteome</keyword>
<keyword evidence="1" id="KW-0812">Transmembrane</keyword>
<dbReference type="AlphaFoldDB" id="A0A840RBL5"/>
<dbReference type="Proteomes" id="UP000543030">
    <property type="component" value="Unassembled WGS sequence"/>
</dbReference>
<feature type="transmembrane region" description="Helical" evidence="1">
    <location>
        <begin position="21"/>
        <end position="39"/>
    </location>
</feature>
<evidence type="ECO:0000313" key="3">
    <source>
        <dbReference type="Proteomes" id="UP000543030"/>
    </source>
</evidence>
<dbReference type="EMBL" id="JACHHN010000001">
    <property type="protein sequence ID" value="MBB5189722.1"/>
    <property type="molecule type" value="Genomic_DNA"/>
</dbReference>
<feature type="transmembrane region" description="Helical" evidence="1">
    <location>
        <begin position="120"/>
        <end position="140"/>
    </location>
</feature>
<evidence type="ECO:0008006" key="4">
    <source>
        <dbReference type="Google" id="ProtNLM"/>
    </source>
</evidence>
<evidence type="ECO:0000256" key="1">
    <source>
        <dbReference type="SAM" id="Phobius"/>
    </source>
</evidence>
<reference evidence="2 3" key="1">
    <citation type="submission" date="2020-08" db="EMBL/GenBank/DDBJ databases">
        <title>Genomic Encyclopedia of Type Strains, Phase IV (KMG-IV): sequencing the most valuable type-strain genomes for metagenomic binning, comparative biology and taxonomic classification.</title>
        <authorList>
            <person name="Goeker M."/>
        </authorList>
    </citation>
    <scope>NUCLEOTIDE SEQUENCE [LARGE SCALE GENOMIC DNA]</scope>
    <source>
        <strain evidence="2 3">DSM 18233</strain>
    </source>
</reference>
<accession>A0A840RBL5</accession>
<protein>
    <recommendedName>
        <fullName evidence="4">DUF3592 domain-containing protein</fullName>
    </recommendedName>
</protein>
<sequence length="145" mass="15539">MKAASRRNPPVSSRTSRPLPVLVAMLAALVFSLAAIILASRAYDRRDGTVAAQGKVVNMIGSDANSKPLVRFSTADGQIIDFVPLQTGKWPALHHGDTVAVMYPPDRPGAAQVNQFTEQWLPAIVCGAAGLLAWLVALVLRRKAR</sequence>
<gene>
    <name evidence="2" type="ORF">HNQ50_000432</name>
</gene>
<organism evidence="2 3">
    <name type="scientific">Silvimonas terrae</name>
    <dbReference type="NCBI Taxonomy" id="300266"/>
    <lineage>
        <taxon>Bacteria</taxon>
        <taxon>Pseudomonadati</taxon>
        <taxon>Pseudomonadota</taxon>
        <taxon>Betaproteobacteria</taxon>
        <taxon>Neisseriales</taxon>
        <taxon>Chitinibacteraceae</taxon>
        <taxon>Silvimonas</taxon>
    </lineage>
</organism>
<name>A0A840RBL5_9NEIS</name>